<evidence type="ECO:0000313" key="3">
    <source>
        <dbReference type="Proteomes" id="UP000285211"/>
    </source>
</evidence>
<protein>
    <submittedName>
        <fullName evidence="2">DUF707 domain-containing protein</fullName>
    </submittedName>
</protein>
<dbReference type="InterPro" id="IPR029044">
    <property type="entry name" value="Nucleotide-diphossugar_trans"/>
</dbReference>
<sequence length="213" mass="25295">MKKNCVLTTIGASSLHRQWIKKKSSFDLHLIVYDDSYELFKNDSPYVTASKGYKFKLIYNYLCNNPELIEQYDYFYMPDDDISITTTNIQKLFRYMKKYQLAVAQPAIANSFYSYQHTTKYKDSILRHTNFVEIMQPCFSRDALKKVLFTFDETISGWGIDFHWGIILNYTEYNMAIIDDIDSIHTRPVQSNHHQELSEYMKKYNLSFDIYSS</sequence>
<dbReference type="OrthoDB" id="2938920at2"/>
<evidence type="ECO:0000259" key="1">
    <source>
        <dbReference type="PROSITE" id="PS51304"/>
    </source>
</evidence>
<accession>A0A437KT41</accession>
<dbReference type="PROSITE" id="PS51304">
    <property type="entry name" value="GALECTIN"/>
    <property type="match status" value="1"/>
</dbReference>
<proteinExistence type="predicted"/>
<dbReference type="Gene3D" id="3.90.550.10">
    <property type="entry name" value="Spore Coat Polysaccharide Biosynthesis Protein SpsA, Chain A"/>
    <property type="match status" value="1"/>
</dbReference>
<organism evidence="2 3">
    <name type="scientific">Flavobacterium sufflavum</name>
    <dbReference type="NCBI Taxonomy" id="1921138"/>
    <lineage>
        <taxon>Bacteria</taxon>
        <taxon>Pseudomonadati</taxon>
        <taxon>Bacteroidota</taxon>
        <taxon>Flavobacteriia</taxon>
        <taxon>Flavobacteriales</taxon>
        <taxon>Flavobacteriaceae</taxon>
        <taxon>Flavobacterium</taxon>
    </lineage>
</organism>
<evidence type="ECO:0000313" key="2">
    <source>
        <dbReference type="EMBL" id="RVT75302.1"/>
    </source>
</evidence>
<feature type="domain" description="Galectin" evidence="1">
    <location>
        <begin position="1"/>
        <end position="90"/>
    </location>
</feature>
<dbReference type="Pfam" id="PF05212">
    <property type="entry name" value="DUF707"/>
    <property type="match status" value="1"/>
</dbReference>
<dbReference type="GO" id="GO:0030246">
    <property type="term" value="F:carbohydrate binding"/>
    <property type="evidence" value="ECO:0007669"/>
    <property type="project" value="InterPro"/>
</dbReference>
<dbReference type="Proteomes" id="UP000285211">
    <property type="component" value="Unassembled WGS sequence"/>
</dbReference>
<dbReference type="AlphaFoldDB" id="A0A437KT41"/>
<dbReference type="SUPFAM" id="SSF53448">
    <property type="entry name" value="Nucleotide-diphospho-sugar transferases"/>
    <property type="match status" value="1"/>
</dbReference>
<dbReference type="RefSeq" id="WP_128195503.1">
    <property type="nucleotide sequence ID" value="NZ_SACJ01000006.1"/>
</dbReference>
<gene>
    <name evidence="2" type="ORF">EOD40_11075</name>
</gene>
<dbReference type="PANTHER" id="PTHR31210:SF43">
    <property type="entry name" value="STORAGE PROTEIN-RELATED"/>
    <property type="match status" value="1"/>
</dbReference>
<dbReference type="PANTHER" id="PTHR31210">
    <property type="entry name" value="OS06G0731900 PROTEIN"/>
    <property type="match status" value="1"/>
</dbReference>
<keyword evidence="3" id="KW-1185">Reference proteome</keyword>
<name>A0A437KT41_9FLAO</name>
<dbReference type="InterPro" id="IPR001079">
    <property type="entry name" value="Galectin_CRD"/>
</dbReference>
<dbReference type="InterPro" id="IPR007877">
    <property type="entry name" value="DUF707"/>
</dbReference>
<dbReference type="EMBL" id="SACJ01000006">
    <property type="protein sequence ID" value="RVT75302.1"/>
    <property type="molecule type" value="Genomic_DNA"/>
</dbReference>
<reference evidence="2 3" key="1">
    <citation type="submission" date="2019-01" db="EMBL/GenBank/DDBJ databases">
        <authorList>
            <person name="Chen W.-M."/>
        </authorList>
    </citation>
    <scope>NUCLEOTIDE SEQUENCE [LARGE SCALE GENOMIC DNA]</scope>
    <source>
        <strain evidence="2 3">BBQ-12</strain>
    </source>
</reference>
<comment type="caution">
    <text evidence="2">The sequence shown here is derived from an EMBL/GenBank/DDBJ whole genome shotgun (WGS) entry which is preliminary data.</text>
</comment>